<dbReference type="RefSeq" id="WP_184210129.1">
    <property type="nucleotide sequence ID" value="NZ_JACHIF010000006.1"/>
</dbReference>
<protein>
    <submittedName>
        <fullName evidence="3">Outer membrane protein assembly factor BamB</fullName>
    </submittedName>
</protein>
<gene>
    <name evidence="3" type="ORF">HNQ64_003169</name>
</gene>
<dbReference type="AlphaFoldDB" id="A0A7W7YMK7"/>
<evidence type="ECO:0000256" key="1">
    <source>
        <dbReference type="SAM" id="Phobius"/>
    </source>
</evidence>
<accession>A0A7W7YMK7</accession>
<dbReference type="PANTHER" id="PTHR34512:SF30">
    <property type="entry name" value="OUTER MEMBRANE PROTEIN ASSEMBLY FACTOR BAMB"/>
    <property type="match status" value="1"/>
</dbReference>
<organism evidence="3 4">
    <name type="scientific">Prosthecobacter dejongeii</name>
    <dbReference type="NCBI Taxonomy" id="48465"/>
    <lineage>
        <taxon>Bacteria</taxon>
        <taxon>Pseudomonadati</taxon>
        <taxon>Verrucomicrobiota</taxon>
        <taxon>Verrucomicrobiia</taxon>
        <taxon>Verrucomicrobiales</taxon>
        <taxon>Verrucomicrobiaceae</taxon>
        <taxon>Prosthecobacter</taxon>
    </lineage>
</organism>
<reference evidence="3 4" key="1">
    <citation type="submission" date="2020-08" db="EMBL/GenBank/DDBJ databases">
        <title>Genomic Encyclopedia of Type Strains, Phase IV (KMG-IV): sequencing the most valuable type-strain genomes for metagenomic binning, comparative biology and taxonomic classification.</title>
        <authorList>
            <person name="Goeker M."/>
        </authorList>
    </citation>
    <scope>NUCLEOTIDE SEQUENCE [LARGE SCALE GENOMIC DNA]</scope>
    <source>
        <strain evidence="3 4">DSM 12251</strain>
    </source>
</reference>
<keyword evidence="1" id="KW-0812">Transmembrane</keyword>
<feature type="domain" description="Pyrrolo-quinoline quinone repeat" evidence="2">
    <location>
        <begin position="232"/>
        <end position="452"/>
    </location>
</feature>
<sequence length="528" mass="57311">MTTDSPSLSSVRSRGLPWFPIATILLGVVAVFYIRSLPEFERNLKSWLTAAIPLLVVILNCLWFVFTPRFSWRTRLTGLAGLLILGGVAKWTTRVDGTLDGTGVPNIVWKWSKSEGPSVAKVKVAEAAEGWTPDAAMLAQSADVPQFFGPNRDGRVTGAKLAGDWKAVTPKELWRQPIGLGWSAYAVVQGRAYTQEQRSEEELVTCYDLFTGKLLWSYADPVRFSQWQSGDGPHATPTIHEGRVYAYGATGLLNCLNATTGKPIWQRSVLGENKLENIEWGVSCSPLIVDDKVVVTGGQTKGPVLFAYKLDTGELAWKAGDDQACYSSPLLATLAGKRVVLSNNVRSLTAYDPASGAVLLDYEWGGTNWPKASQPLVLGQDRVFLSAGYGMGCQMLEIKAAADGSLAATQLWAGMKMKTQFNSPAVREGHAYGLDDGRLACVDLATGERLWKEGRFASGQSLLVDDLVIIQSESGPVHLAAAKPAGFEELGKIGALSSKTWNHPTLAGRYLLVRNDREAVCYELPLAK</sequence>
<dbReference type="InterPro" id="IPR011047">
    <property type="entry name" value="Quinoprotein_ADH-like_sf"/>
</dbReference>
<dbReference type="PANTHER" id="PTHR34512">
    <property type="entry name" value="CELL SURFACE PROTEIN"/>
    <property type="match status" value="1"/>
</dbReference>
<feature type="transmembrane region" description="Helical" evidence="1">
    <location>
        <begin position="46"/>
        <end position="66"/>
    </location>
</feature>
<proteinExistence type="predicted"/>
<name>A0A7W7YMK7_9BACT</name>
<dbReference type="SUPFAM" id="SSF50998">
    <property type="entry name" value="Quinoprotein alcohol dehydrogenase-like"/>
    <property type="match status" value="1"/>
</dbReference>
<keyword evidence="4" id="KW-1185">Reference proteome</keyword>
<dbReference type="Proteomes" id="UP000534294">
    <property type="component" value="Unassembled WGS sequence"/>
</dbReference>
<dbReference type="InterPro" id="IPR015943">
    <property type="entry name" value="WD40/YVTN_repeat-like_dom_sf"/>
</dbReference>
<evidence type="ECO:0000313" key="4">
    <source>
        <dbReference type="Proteomes" id="UP000534294"/>
    </source>
</evidence>
<dbReference type="Gene3D" id="2.130.10.10">
    <property type="entry name" value="YVTN repeat-like/Quinoprotein amine dehydrogenase"/>
    <property type="match status" value="1"/>
</dbReference>
<dbReference type="Pfam" id="PF13360">
    <property type="entry name" value="PQQ_2"/>
    <property type="match status" value="1"/>
</dbReference>
<evidence type="ECO:0000313" key="3">
    <source>
        <dbReference type="EMBL" id="MBB5038904.1"/>
    </source>
</evidence>
<evidence type="ECO:0000259" key="2">
    <source>
        <dbReference type="Pfam" id="PF13360"/>
    </source>
</evidence>
<comment type="caution">
    <text evidence="3">The sequence shown here is derived from an EMBL/GenBank/DDBJ whole genome shotgun (WGS) entry which is preliminary data.</text>
</comment>
<dbReference type="EMBL" id="JACHIF010000006">
    <property type="protein sequence ID" value="MBB5038904.1"/>
    <property type="molecule type" value="Genomic_DNA"/>
</dbReference>
<keyword evidence="1" id="KW-1133">Transmembrane helix</keyword>
<dbReference type="InterPro" id="IPR002372">
    <property type="entry name" value="PQQ_rpt_dom"/>
</dbReference>
<feature type="transmembrane region" description="Helical" evidence="1">
    <location>
        <begin position="15"/>
        <end position="34"/>
    </location>
</feature>
<keyword evidence="1" id="KW-0472">Membrane</keyword>